<evidence type="ECO:0000256" key="1">
    <source>
        <dbReference type="SAM" id="Phobius"/>
    </source>
</evidence>
<keyword evidence="1" id="KW-1133">Transmembrane helix</keyword>
<gene>
    <name evidence="3" type="ORF">WMW72_31545</name>
</gene>
<feature type="transmembrane region" description="Helical" evidence="1">
    <location>
        <begin position="84"/>
        <end position="101"/>
    </location>
</feature>
<evidence type="ECO:0000259" key="2">
    <source>
        <dbReference type="Pfam" id="PF03779"/>
    </source>
</evidence>
<keyword evidence="4" id="KW-1185">Reference proteome</keyword>
<feature type="transmembrane region" description="Helical" evidence="1">
    <location>
        <begin position="60"/>
        <end position="78"/>
    </location>
</feature>
<feature type="transmembrane region" description="Helical" evidence="1">
    <location>
        <begin position="7"/>
        <end position="24"/>
    </location>
</feature>
<dbReference type="EMBL" id="JBBPCC010000030">
    <property type="protein sequence ID" value="MEK8132439.1"/>
    <property type="molecule type" value="Genomic_DNA"/>
</dbReference>
<comment type="caution">
    <text evidence="3">The sequence shown here is derived from an EMBL/GenBank/DDBJ whole genome shotgun (WGS) entry which is preliminary data.</text>
</comment>
<keyword evidence="1" id="KW-0472">Membrane</keyword>
<proteinExistence type="predicted"/>
<dbReference type="InterPro" id="IPR005530">
    <property type="entry name" value="SPW"/>
</dbReference>
<dbReference type="RefSeq" id="WP_341419572.1">
    <property type="nucleotide sequence ID" value="NZ_JBBPCC010000030.1"/>
</dbReference>
<dbReference type="Proteomes" id="UP001469365">
    <property type="component" value="Unassembled WGS sequence"/>
</dbReference>
<reference evidence="3 4" key="1">
    <citation type="submission" date="2024-04" db="EMBL/GenBank/DDBJ databases">
        <title>draft genome sequnece of Paenibacillus filicis.</title>
        <authorList>
            <person name="Kim D.-U."/>
        </authorList>
    </citation>
    <scope>NUCLEOTIDE SEQUENCE [LARGE SCALE GENOMIC DNA]</scope>
    <source>
        <strain evidence="3 4">KACC14197</strain>
    </source>
</reference>
<accession>A0ABU9DU99</accession>
<sequence length="108" mass="11963">MALYNGLAACLGFVFAAAPWWASFTDNQPALWTSIIFGLLQVLASLSARSHKGWSSWPHWISLLCGVSFLIFPFLFHFPWGLAVLYAVLGYSTVLLNYAAMNKPAPPR</sequence>
<feature type="transmembrane region" description="Helical" evidence="1">
    <location>
        <begin position="30"/>
        <end position="48"/>
    </location>
</feature>
<organism evidence="3 4">
    <name type="scientific">Paenibacillus filicis</name>
    <dbReference type="NCBI Taxonomy" id="669464"/>
    <lineage>
        <taxon>Bacteria</taxon>
        <taxon>Bacillati</taxon>
        <taxon>Bacillota</taxon>
        <taxon>Bacilli</taxon>
        <taxon>Bacillales</taxon>
        <taxon>Paenibacillaceae</taxon>
        <taxon>Paenibacillus</taxon>
    </lineage>
</organism>
<protein>
    <submittedName>
        <fullName evidence="3">SPW repeat protein</fullName>
    </submittedName>
</protein>
<dbReference type="Pfam" id="PF03779">
    <property type="entry name" value="SPW"/>
    <property type="match status" value="1"/>
</dbReference>
<feature type="domain" description="SPW repeat-containing integral membrane" evidence="2">
    <location>
        <begin position="5"/>
        <end position="97"/>
    </location>
</feature>
<keyword evidence="1" id="KW-0812">Transmembrane</keyword>
<name>A0ABU9DU99_9BACL</name>
<evidence type="ECO:0000313" key="4">
    <source>
        <dbReference type="Proteomes" id="UP001469365"/>
    </source>
</evidence>
<evidence type="ECO:0000313" key="3">
    <source>
        <dbReference type="EMBL" id="MEK8132439.1"/>
    </source>
</evidence>